<accession>A0A2V5K349</accession>
<sequence>MVPWERYEEAVGWYIETFDLEVESQEEYLKEKMTSLQFPSIGLVHIKSVNDGHEHFNTAWGQASNVRFCFDAPDIHAVYREFQEKGIRTEDLVKGVSGLYVFDFYDPYATRLTLTEPHPNAKPLLDMAPASRLLGFSPPRISVRKLSHALDWYERFLGVKTMAVRNDHAVLQPGKEDGCPILLIEGDYDERRAYHLPAARPYYVIRGKDAFLEAYRGLSEQGVNISPMAGHPDGWAAFHFFDLDGNVLNVWTFR</sequence>
<name>A0A2V5K349_9BACL</name>
<dbReference type="Gene3D" id="3.10.180.10">
    <property type="entry name" value="2,3-Dihydroxybiphenyl 1,2-Dioxygenase, domain 1"/>
    <property type="match status" value="2"/>
</dbReference>
<dbReference type="Proteomes" id="UP000247476">
    <property type="component" value="Unassembled WGS sequence"/>
</dbReference>
<comment type="caution">
    <text evidence="1">The sequence shown here is derived from an EMBL/GenBank/DDBJ whole genome shotgun (WGS) entry which is preliminary data.</text>
</comment>
<dbReference type="AlphaFoldDB" id="A0A2V5K349"/>
<evidence type="ECO:0000313" key="2">
    <source>
        <dbReference type="Proteomes" id="UP000247476"/>
    </source>
</evidence>
<evidence type="ECO:0008006" key="3">
    <source>
        <dbReference type="Google" id="ProtNLM"/>
    </source>
</evidence>
<keyword evidence="2" id="KW-1185">Reference proteome</keyword>
<dbReference type="InterPro" id="IPR029068">
    <property type="entry name" value="Glyas_Bleomycin-R_OHBP_Dase"/>
</dbReference>
<dbReference type="OrthoDB" id="2797614at2"/>
<protein>
    <recommendedName>
        <fullName evidence="3">VOC domain-containing protein</fullName>
    </recommendedName>
</protein>
<dbReference type="EMBL" id="QJVJ01000008">
    <property type="protein sequence ID" value="PYI53072.1"/>
    <property type="molecule type" value="Genomic_DNA"/>
</dbReference>
<dbReference type="CDD" id="cd06587">
    <property type="entry name" value="VOC"/>
    <property type="match status" value="1"/>
</dbReference>
<evidence type="ECO:0000313" key="1">
    <source>
        <dbReference type="EMBL" id="PYI53072.1"/>
    </source>
</evidence>
<organism evidence="1 2">
    <name type="scientific">Paenibacillus flagellatus</name>
    <dbReference type="NCBI Taxonomy" id="2211139"/>
    <lineage>
        <taxon>Bacteria</taxon>
        <taxon>Bacillati</taxon>
        <taxon>Bacillota</taxon>
        <taxon>Bacilli</taxon>
        <taxon>Bacillales</taxon>
        <taxon>Paenibacillaceae</taxon>
        <taxon>Paenibacillus</taxon>
    </lineage>
</organism>
<dbReference type="RefSeq" id="WP_110841620.1">
    <property type="nucleotide sequence ID" value="NZ_QJVJ01000008.1"/>
</dbReference>
<gene>
    <name evidence="1" type="ORF">DLM86_18935</name>
</gene>
<dbReference type="SUPFAM" id="SSF54593">
    <property type="entry name" value="Glyoxalase/Bleomycin resistance protein/Dihydroxybiphenyl dioxygenase"/>
    <property type="match status" value="2"/>
</dbReference>
<reference evidence="1 2" key="1">
    <citation type="submission" date="2018-05" db="EMBL/GenBank/DDBJ databases">
        <title>Paenibacillus flagellatus sp. nov., isolated from selenium mineral soil.</title>
        <authorList>
            <person name="Dai X."/>
        </authorList>
    </citation>
    <scope>NUCLEOTIDE SEQUENCE [LARGE SCALE GENOMIC DNA]</scope>
    <source>
        <strain evidence="1 2">DXL2</strain>
    </source>
</reference>
<proteinExistence type="predicted"/>